<dbReference type="AlphaFoldDB" id="A0A5A9ZH01"/>
<evidence type="ECO:0000313" key="6">
    <source>
        <dbReference type="EMBL" id="KAA0916319.1"/>
    </source>
</evidence>
<name>A0A5A9ZH01_9RHOB</name>
<sequence>MALRFRQLQAFHAVIETGTVTGAAALLGISQPGISNLLAQLERQTQLKLFERVRGRLRPTPEAGVLFQEIDTVVRGLDHVAQAVTDLQNQKAGQLQVVAPHALSIGFMPREIARFAQGRPNLSISYQAQYSTRIQEWVQAGLFEIGICEVPVLSDALTARPFRFECQCVLPTGSPLADHATLTPALLDGYPFVVMGPEHMTYRRTREAFDRAGAQWNTRVHTHLHQNTLSFVKQGFGAALVDPFTIAFDYEGGFVARPFAPQVTLDLAVITSRHRPLSAVGQEFLAGLLESLASHAA</sequence>
<dbReference type="Pfam" id="PF00126">
    <property type="entry name" value="HTH_1"/>
    <property type="match status" value="1"/>
</dbReference>
<keyword evidence="3" id="KW-0238">DNA-binding</keyword>
<keyword evidence="7" id="KW-1185">Reference proteome</keyword>
<organism evidence="6 7">
    <name type="scientific">Aquicoccus porphyridii</name>
    <dbReference type="NCBI Taxonomy" id="1852029"/>
    <lineage>
        <taxon>Bacteria</taxon>
        <taxon>Pseudomonadati</taxon>
        <taxon>Pseudomonadota</taxon>
        <taxon>Alphaproteobacteria</taxon>
        <taxon>Rhodobacterales</taxon>
        <taxon>Paracoccaceae</taxon>
        <taxon>Aquicoccus</taxon>
    </lineage>
</organism>
<evidence type="ECO:0000256" key="4">
    <source>
        <dbReference type="ARBA" id="ARBA00023163"/>
    </source>
</evidence>
<dbReference type="PROSITE" id="PS50931">
    <property type="entry name" value="HTH_LYSR"/>
    <property type="match status" value="1"/>
</dbReference>
<dbReference type="RefSeq" id="WP_111366097.1">
    <property type="nucleotide sequence ID" value="NZ_VINQ01000005.1"/>
</dbReference>
<comment type="caution">
    <text evidence="6">The sequence shown here is derived from an EMBL/GenBank/DDBJ whole genome shotgun (WGS) entry which is preliminary data.</text>
</comment>
<protein>
    <submittedName>
        <fullName evidence="6">LysR family transcriptional regulator</fullName>
    </submittedName>
</protein>
<dbReference type="GO" id="GO:0010628">
    <property type="term" value="P:positive regulation of gene expression"/>
    <property type="evidence" value="ECO:0007669"/>
    <property type="project" value="TreeGrafter"/>
</dbReference>
<dbReference type="PRINTS" id="PR00039">
    <property type="entry name" value="HTHLYSR"/>
</dbReference>
<evidence type="ECO:0000313" key="7">
    <source>
        <dbReference type="Proteomes" id="UP000325291"/>
    </source>
</evidence>
<feature type="domain" description="HTH lysR-type" evidence="5">
    <location>
        <begin position="3"/>
        <end position="60"/>
    </location>
</feature>
<gene>
    <name evidence="6" type="ORF">FLO80_09410</name>
</gene>
<dbReference type="InterPro" id="IPR036388">
    <property type="entry name" value="WH-like_DNA-bd_sf"/>
</dbReference>
<dbReference type="InterPro" id="IPR000847">
    <property type="entry name" value="LysR_HTH_N"/>
</dbReference>
<dbReference type="GO" id="GO:0043565">
    <property type="term" value="F:sequence-specific DNA binding"/>
    <property type="evidence" value="ECO:0007669"/>
    <property type="project" value="TreeGrafter"/>
</dbReference>
<keyword evidence="2" id="KW-0805">Transcription regulation</keyword>
<dbReference type="PANTHER" id="PTHR30427">
    <property type="entry name" value="TRANSCRIPTIONAL ACTIVATOR PROTEIN LYSR"/>
    <property type="match status" value="1"/>
</dbReference>
<evidence type="ECO:0000256" key="2">
    <source>
        <dbReference type="ARBA" id="ARBA00023015"/>
    </source>
</evidence>
<dbReference type="Pfam" id="PF03466">
    <property type="entry name" value="LysR_substrate"/>
    <property type="match status" value="1"/>
</dbReference>
<evidence type="ECO:0000256" key="1">
    <source>
        <dbReference type="ARBA" id="ARBA00009437"/>
    </source>
</evidence>
<dbReference type="EMBL" id="VINQ01000005">
    <property type="protein sequence ID" value="KAA0916319.1"/>
    <property type="molecule type" value="Genomic_DNA"/>
</dbReference>
<dbReference type="Gene3D" id="1.10.10.10">
    <property type="entry name" value="Winged helix-like DNA-binding domain superfamily/Winged helix DNA-binding domain"/>
    <property type="match status" value="1"/>
</dbReference>
<dbReference type="InterPro" id="IPR005119">
    <property type="entry name" value="LysR_subst-bd"/>
</dbReference>
<keyword evidence="4" id="KW-0804">Transcription</keyword>
<proteinExistence type="inferred from homology"/>
<dbReference type="Proteomes" id="UP000325291">
    <property type="component" value="Unassembled WGS sequence"/>
</dbReference>
<reference evidence="6 7" key="1">
    <citation type="submission" date="2019-07" db="EMBL/GenBank/DDBJ databases">
        <title>Aquicoccus porphyridii gen. nov., sp. nov., isolated from a small marine red alga, Porphyridium marinum.</title>
        <authorList>
            <person name="Liu L."/>
        </authorList>
    </citation>
    <scope>NUCLEOTIDE SEQUENCE [LARGE SCALE GENOMIC DNA]</scope>
    <source>
        <strain evidence="6 7">L1 8-17</strain>
    </source>
</reference>
<evidence type="ECO:0000259" key="5">
    <source>
        <dbReference type="PROSITE" id="PS50931"/>
    </source>
</evidence>
<dbReference type="SUPFAM" id="SSF46785">
    <property type="entry name" value="Winged helix' DNA-binding domain"/>
    <property type="match status" value="1"/>
</dbReference>
<dbReference type="PANTHER" id="PTHR30427:SF1">
    <property type="entry name" value="TRANSCRIPTIONAL ACTIVATOR PROTEIN LYSR"/>
    <property type="match status" value="1"/>
</dbReference>
<dbReference type="GO" id="GO:0003700">
    <property type="term" value="F:DNA-binding transcription factor activity"/>
    <property type="evidence" value="ECO:0007669"/>
    <property type="project" value="InterPro"/>
</dbReference>
<evidence type="ECO:0000256" key="3">
    <source>
        <dbReference type="ARBA" id="ARBA00023125"/>
    </source>
</evidence>
<comment type="similarity">
    <text evidence="1">Belongs to the LysR transcriptional regulatory family.</text>
</comment>
<dbReference type="SUPFAM" id="SSF53850">
    <property type="entry name" value="Periplasmic binding protein-like II"/>
    <property type="match status" value="1"/>
</dbReference>
<dbReference type="Gene3D" id="3.40.190.290">
    <property type="match status" value="1"/>
</dbReference>
<accession>A0A5A9ZH01</accession>
<dbReference type="InterPro" id="IPR036390">
    <property type="entry name" value="WH_DNA-bd_sf"/>
</dbReference>